<protein>
    <submittedName>
        <fullName evidence="2">Uncharacterized protein</fullName>
    </submittedName>
</protein>
<gene>
    <name evidence="2" type="ORF">R3P38DRAFT_2551166</name>
</gene>
<evidence type="ECO:0000313" key="3">
    <source>
        <dbReference type="Proteomes" id="UP001362999"/>
    </source>
</evidence>
<evidence type="ECO:0000256" key="1">
    <source>
        <dbReference type="SAM" id="MobiDB-lite"/>
    </source>
</evidence>
<proteinExistence type="predicted"/>
<evidence type="ECO:0000313" key="2">
    <source>
        <dbReference type="EMBL" id="KAK7008437.1"/>
    </source>
</evidence>
<organism evidence="2 3">
    <name type="scientific">Favolaschia claudopus</name>
    <dbReference type="NCBI Taxonomy" id="2862362"/>
    <lineage>
        <taxon>Eukaryota</taxon>
        <taxon>Fungi</taxon>
        <taxon>Dikarya</taxon>
        <taxon>Basidiomycota</taxon>
        <taxon>Agaricomycotina</taxon>
        <taxon>Agaricomycetes</taxon>
        <taxon>Agaricomycetidae</taxon>
        <taxon>Agaricales</taxon>
        <taxon>Marasmiineae</taxon>
        <taxon>Mycenaceae</taxon>
        <taxon>Favolaschia</taxon>
    </lineage>
</organism>
<feature type="compositionally biased region" description="Basic and acidic residues" evidence="1">
    <location>
        <begin position="1"/>
        <end position="10"/>
    </location>
</feature>
<name>A0AAW0AH83_9AGAR</name>
<dbReference type="AlphaFoldDB" id="A0AAW0AH83"/>
<feature type="compositionally biased region" description="Polar residues" evidence="1">
    <location>
        <begin position="26"/>
        <end position="35"/>
    </location>
</feature>
<feature type="region of interest" description="Disordered" evidence="1">
    <location>
        <begin position="1"/>
        <end position="35"/>
    </location>
</feature>
<sequence>MGLDKNELPTDAHVPTQGQVARFSKTKNSADGPQLSKTQKLKLDVGTPNLASQWNREANRLLRKHFQAHYSTGIRVDNTELADAFKTHFKTVRENYLKGTAEQTETHIQDEADKKALRAEKTRLKTLLEQRVTAAEIYAALDPKLRKIISTIQTLPKEAMSEDEADHRSGSARYVVKKLEWRADDIDAFVGILDDLHKSTRFEANGSATRGKFPRARIRNTARPPVVTAGPSGLPSNFYDTEWVDSLPDLDRRALNMQGPLDLSFSPNILRHAARYHHIVDGSQPPLDINDPSLPPISGKSQDGWTGKRAANGKGKSTANGKGKPKGTKRAHTSTQAKR</sequence>
<comment type="caution">
    <text evidence="2">The sequence shown here is derived from an EMBL/GenBank/DDBJ whole genome shotgun (WGS) entry which is preliminary data.</text>
</comment>
<dbReference type="EMBL" id="JAWWNJ010000067">
    <property type="protein sequence ID" value="KAK7008437.1"/>
    <property type="molecule type" value="Genomic_DNA"/>
</dbReference>
<feature type="region of interest" description="Disordered" evidence="1">
    <location>
        <begin position="283"/>
        <end position="339"/>
    </location>
</feature>
<feature type="compositionally biased region" description="Basic residues" evidence="1">
    <location>
        <begin position="323"/>
        <end position="339"/>
    </location>
</feature>
<accession>A0AAW0AH83</accession>
<dbReference type="Proteomes" id="UP001362999">
    <property type="component" value="Unassembled WGS sequence"/>
</dbReference>
<reference evidence="2 3" key="1">
    <citation type="journal article" date="2024" name="J Genomics">
        <title>Draft genome sequencing and assembly of Favolaschia claudopus CIRM-BRFM 2984 isolated from oak limbs.</title>
        <authorList>
            <person name="Navarro D."/>
            <person name="Drula E."/>
            <person name="Chaduli D."/>
            <person name="Cazenave R."/>
            <person name="Ahrendt S."/>
            <person name="Wang J."/>
            <person name="Lipzen A."/>
            <person name="Daum C."/>
            <person name="Barry K."/>
            <person name="Grigoriev I.V."/>
            <person name="Favel A."/>
            <person name="Rosso M.N."/>
            <person name="Martin F."/>
        </authorList>
    </citation>
    <scope>NUCLEOTIDE SEQUENCE [LARGE SCALE GENOMIC DNA]</scope>
    <source>
        <strain evidence="2 3">CIRM-BRFM 2984</strain>
    </source>
</reference>
<keyword evidence="3" id="KW-1185">Reference proteome</keyword>